<feature type="transmembrane region" description="Helical" evidence="1">
    <location>
        <begin position="194"/>
        <end position="214"/>
    </location>
</feature>
<feature type="transmembrane region" description="Helical" evidence="1">
    <location>
        <begin position="220"/>
        <end position="238"/>
    </location>
</feature>
<evidence type="ECO:0008006" key="4">
    <source>
        <dbReference type="Google" id="ProtNLM"/>
    </source>
</evidence>
<accession>A0A369CKB8</accession>
<protein>
    <recommendedName>
        <fullName evidence="4">NnrS family protein</fullName>
    </recommendedName>
</protein>
<dbReference type="EMBL" id="QPJY01000001">
    <property type="protein sequence ID" value="RCX33535.1"/>
    <property type="molecule type" value="Genomic_DNA"/>
</dbReference>
<feature type="transmembrane region" description="Helical" evidence="1">
    <location>
        <begin position="283"/>
        <end position="305"/>
    </location>
</feature>
<evidence type="ECO:0000256" key="1">
    <source>
        <dbReference type="SAM" id="Phobius"/>
    </source>
</evidence>
<keyword evidence="1" id="KW-1133">Transmembrane helix</keyword>
<feature type="transmembrane region" description="Helical" evidence="1">
    <location>
        <begin position="58"/>
        <end position="76"/>
    </location>
</feature>
<sequence length="374" mass="39488">MSATSVRPRERETAWRRDLPPPLRLPLLALGFASLLLGVWAGLVRLGWAFPLPRAELLLLHGPLMASGFFGTVIGLERAVAAGRRPAYLGPTATALGAVLLVAGAPAPAGIGALALGSGVLALTTADVWRRQRTLFNATLLAGALCWLTGNVLWLAGAAVAGVVPWWAAFLVLTIAGERLELSRLLPPAPAAQRLFGAGLLLFLALLVLGAWFPEAAARLQALVLLALTAWLVRYDIARRTVRQAGLTRFIAVALLSAYGWLAVSALLGLLPPGLAGGSLRDAVLHTLFLGFVFSMVFGHAPVILPAVTRFAVDYHPVFYLHLLLLHASLALRVAADLGGWTGTARLAGLLNGLALLLFMANTIAGVRRGRRLA</sequence>
<evidence type="ECO:0000313" key="3">
    <source>
        <dbReference type="Proteomes" id="UP000252707"/>
    </source>
</evidence>
<feature type="transmembrane region" description="Helical" evidence="1">
    <location>
        <begin position="96"/>
        <end position="123"/>
    </location>
</feature>
<keyword evidence="1" id="KW-0812">Transmembrane</keyword>
<feature type="transmembrane region" description="Helical" evidence="1">
    <location>
        <begin position="25"/>
        <end position="46"/>
    </location>
</feature>
<dbReference type="AlphaFoldDB" id="A0A369CKB8"/>
<gene>
    <name evidence="2" type="ORF">DFQ59_101840</name>
</gene>
<keyword evidence="1" id="KW-0472">Membrane</keyword>
<reference evidence="2 3" key="1">
    <citation type="submission" date="2018-07" db="EMBL/GenBank/DDBJ databases">
        <title>Genomic Encyclopedia of Type Strains, Phase IV (KMG-IV): sequencing the most valuable type-strain genomes for metagenomic binning, comparative biology and taxonomic classification.</title>
        <authorList>
            <person name="Goeker M."/>
        </authorList>
    </citation>
    <scope>NUCLEOTIDE SEQUENCE [LARGE SCALE GENOMIC DNA]</scope>
    <source>
        <strain evidence="2 3">DSM 26407</strain>
    </source>
</reference>
<evidence type="ECO:0000313" key="2">
    <source>
        <dbReference type="EMBL" id="RCX33535.1"/>
    </source>
</evidence>
<feature type="transmembrane region" description="Helical" evidence="1">
    <location>
        <begin position="250"/>
        <end position="271"/>
    </location>
</feature>
<comment type="caution">
    <text evidence="2">The sequence shown here is derived from an EMBL/GenBank/DDBJ whole genome shotgun (WGS) entry which is preliminary data.</text>
</comment>
<feature type="transmembrane region" description="Helical" evidence="1">
    <location>
        <begin position="163"/>
        <end position="182"/>
    </location>
</feature>
<feature type="transmembrane region" description="Helical" evidence="1">
    <location>
        <begin position="317"/>
        <end position="335"/>
    </location>
</feature>
<feature type="transmembrane region" description="Helical" evidence="1">
    <location>
        <begin position="347"/>
        <end position="367"/>
    </location>
</feature>
<name>A0A369CKB8_9GAMM</name>
<proteinExistence type="predicted"/>
<dbReference type="RefSeq" id="WP_211314770.1">
    <property type="nucleotide sequence ID" value="NZ_QPJY01000001.1"/>
</dbReference>
<organism evidence="2 3">
    <name type="scientific">Thioalbus denitrificans</name>
    <dbReference type="NCBI Taxonomy" id="547122"/>
    <lineage>
        <taxon>Bacteria</taxon>
        <taxon>Pseudomonadati</taxon>
        <taxon>Pseudomonadota</taxon>
        <taxon>Gammaproteobacteria</taxon>
        <taxon>Chromatiales</taxon>
        <taxon>Ectothiorhodospiraceae</taxon>
        <taxon>Thioalbus</taxon>
    </lineage>
</organism>
<dbReference type="Proteomes" id="UP000252707">
    <property type="component" value="Unassembled WGS sequence"/>
</dbReference>
<keyword evidence="3" id="KW-1185">Reference proteome</keyword>